<dbReference type="PANTHER" id="PTHR46230">
    <property type="match status" value="1"/>
</dbReference>
<sequence length="87" mass="9342">MTTRRDRIVAALTGAFAPTRLSVVDESHLHEGHGGWRESGETHFRVAIAAPAFAGKTRLARHRMVNETLAPEFAAGLHALAIEAGEA</sequence>
<comment type="caution">
    <text evidence="2">The sequence shown here is derived from an EMBL/GenBank/DDBJ whole genome shotgun (WGS) entry which is preliminary data.</text>
</comment>
<dbReference type="InterPro" id="IPR002634">
    <property type="entry name" value="BolA"/>
</dbReference>
<evidence type="ECO:0000313" key="3">
    <source>
        <dbReference type="Proteomes" id="UP000094622"/>
    </source>
</evidence>
<evidence type="ECO:0000256" key="1">
    <source>
        <dbReference type="RuleBase" id="RU003860"/>
    </source>
</evidence>
<name>A0A1E3H0K9_9HYPH</name>
<comment type="similarity">
    <text evidence="1">Belongs to the BolA/IbaG family.</text>
</comment>
<dbReference type="SUPFAM" id="SSF82657">
    <property type="entry name" value="BolA-like"/>
    <property type="match status" value="1"/>
</dbReference>
<dbReference type="Pfam" id="PF01722">
    <property type="entry name" value="BolA"/>
    <property type="match status" value="1"/>
</dbReference>
<protein>
    <submittedName>
        <fullName evidence="2">Transcriptional regulator BolA</fullName>
    </submittedName>
</protein>
<dbReference type="AlphaFoldDB" id="A0A1E3H0K9"/>
<dbReference type="Proteomes" id="UP000094622">
    <property type="component" value="Unassembled WGS sequence"/>
</dbReference>
<keyword evidence="3" id="KW-1185">Reference proteome</keyword>
<dbReference type="PATRIC" id="fig|1439726.3.peg.2952"/>
<dbReference type="GO" id="GO:0016226">
    <property type="term" value="P:iron-sulfur cluster assembly"/>
    <property type="evidence" value="ECO:0007669"/>
    <property type="project" value="TreeGrafter"/>
</dbReference>
<organism evidence="2 3">
    <name type="scientific">Methylobrevis pamukkalensis</name>
    <dbReference type="NCBI Taxonomy" id="1439726"/>
    <lineage>
        <taxon>Bacteria</taxon>
        <taxon>Pseudomonadati</taxon>
        <taxon>Pseudomonadota</taxon>
        <taxon>Alphaproteobacteria</taxon>
        <taxon>Hyphomicrobiales</taxon>
        <taxon>Pleomorphomonadaceae</taxon>
        <taxon>Methylobrevis</taxon>
    </lineage>
</organism>
<dbReference type="OrthoDB" id="9811118at2"/>
<dbReference type="RefSeq" id="WP_069307303.1">
    <property type="nucleotide sequence ID" value="NZ_MCRJ01000070.1"/>
</dbReference>
<dbReference type="PIRSF" id="PIRSF003113">
    <property type="entry name" value="BolA"/>
    <property type="match status" value="1"/>
</dbReference>
<accession>A0A1E3H0K9</accession>
<gene>
    <name evidence="2" type="ORF">A6302_02798</name>
</gene>
<dbReference type="Gene3D" id="3.30.300.90">
    <property type="entry name" value="BolA-like"/>
    <property type="match status" value="1"/>
</dbReference>
<dbReference type="InterPro" id="IPR036065">
    <property type="entry name" value="BolA-like_sf"/>
</dbReference>
<dbReference type="EMBL" id="MCRJ01000070">
    <property type="protein sequence ID" value="ODN69863.1"/>
    <property type="molecule type" value="Genomic_DNA"/>
</dbReference>
<proteinExistence type="inferred from homology"/>
<evidence type="ECO:0000313" key="2">
    <source>
        <dbReference type="EMBL" id="ODN69863.1"/>
    </source>
</evidence>
<reference evidence="2 3" key="1">
    <citation type="submission" date="2016-07" db="EMBL/GenBank/DDBJ databases">
        <title>Draft Genome Sequence of Methylobrevis pamukkalensis PK2.</title>
        <authorList>
            <person name="Vasilenko O.V."/>
            <person name="Doronina N.V."/>
            <person name="Shmareva M.N."/>
            <person name="Tarlachkov S.V."/>
            <person name="Mustakhimov I."/>
            <person name="Trotsenko Y.A."/>
        </authorList>
    </citation>
    <scope>NUCLEOTIDE SEQUENCE [LARGE SCALE GENOMIC DNA]</scope>
    <source>
        <strain evidence="2 3">PK2</strain>
    </source>
</reference>
<dbReference type="PANTHER" id="PTHR46230:SF7">
    <property type="entry name" value="BOLA-LIKE PROTEIN 1"/>
    <property type="match status" value="1"/>
</dbReference>